<feature type="compositionally biased region" description="Basic and acidic residues" evidence="4">
    <location>
        <begin position="407"/>
        <end position="416"/>
    </location>
</feature>
<gene>
    <name evidence="6" type="ORF">D9611_003897</name>
</gene>
<dbReference type="GO" id="GO:0035556">
    <property type="term" value="P:intracellular signal transduction"/>
    <property type="evidence" value="ECO:0007669"/>
    <property type="project" value="TreeGrafter"/>
</dbReference>
<feature type="binding site" evidence="3">
    <location>
        <position position="279"/>
    </location>
    <ligand>
        <name>ATP</name>
        <dbReference type="ChEBI" id="CHEBI:30616"/>
    </ligand>
</feature>
<dbReference type="PROSITE" id="PS00108">
    <property type="entry name" value="PROTEIN_KINASE_ST"/>
    <property type="match status" value="1"/>
</dbReference>
<evidence type="ECO:0000313" key="6">
    <source>
        <dbReference type="EMBL" id="KAF5317421.1"/>
    </source>
</evidence>
<organism evidence="6 7">
    <name type="scientific">Ephemerocybe angulata</name>
    <dbReference type="NCBI Taxonomy" id="980116"/>
    <lineage>
        <taxon>Eukaryota</taxon>
        <taxon>Fungi</taxon>
        <taxon>Dikarya</taxon>
        <taxon>Basidiomycota</taxon>
        <taxon>Agaricomycotina</taxon>
        <taxon>Agaricomycetes</taxon>
        <taxon>Agaricomycetidae</taxon>
        <taxon>Agaricales</taxon>
        <taxon>Agaricineae</taxon>
        <taxon>Psathyrellaceae</taxon>
        <taxon>Ephemerocybe</taxon>
    </lineage>
</organism>
<protein>
    <recommendedName>
        <fullName evidence="5">Protein kinase domain-containing protein</fullName>
    </recommendedName>
</protein>
<feature type="region of interest" description="Disordered" evidence="4">
    <location>
        <begin position="91"/>
        <end position="128"/>
    </location>
</feature>
<feature type="compositionally biased region" description="Low complexity" evidence="4">
    <location>
        <begin position="353"/>
        <end position="369"/>
    </location>
</feature>
<dbReference type="Pfam" id="PF00069">
    <property type="entry name" value="Pkinase"/>
    <property type="match status" value="2"/>
</dbReference>
<keyword evidence="2 3" id="KW-0067">ATP-binding</keyword>
<evidence type="ECO:0000256" key="3">
    <source>
        <dbReference type="PROSITE-ProRule" id="PRU10141"/>
    </source>
</evidence>
<feature type="region of interest" description="Disordered" evidence="4">
    <location>
        <begin position="158"/>
        <end position="184"/>
    </location>
</feature>
<dbReference type="EMBL" id="JAACJK010000219">
    <property type="protein sequence ID" value="KAF5317421.1"/>
    <property type="molecule type" value="Genomic_DNA"/>
</dbReference>
<dbReference type="SUPFAM" id="SSF56112">
    <property type="entry name" value="Protein kinase-like (PK-like)"/>
    <property type="match status" value="2"/>
</dbReference>
<dbReference type="Gene3D" id="3.30.200.20">
    <property type="entry name" value="Phosphorylase Kinase, domain 1"/>
    <property type="match status" value="1"/>
</dbReference>
<proteinExistence type="predicted"/>
<dbReference type="AlphaFoldDB" id="A0A8H5B6A8"/>
<dbReference type="OrthoDB" id="10252171at2759"/>
<comment type="caution">
    <text evidence="6">The sequence shown here is derived from an EMBL/GenBank/DDBJ whole genome shotgun (WGS) entry which is preliminary data.</text>
</comment>
<dbReference type="GO" id="GO:0005829">
    <property type="term" value="C:cytosol"/>
    <property type="evidence" value="ECO:0007669"/>
    <property type="project" value="TreeGrafter"/>
</dbReference>
<dbReference type="InterPro" id="IPR000719">
    <property type="entry name" value="Prot_kinase_dom"/>
</dbReference>
<dbReference type="PANTHER" id="PTHR24346:SF72">
    <property type="entry name" value="CAMK PROTEIN KINASE"/>
    <property type="match status" value="1"/>
</dbReference>
<dbReference type="GO" id="GO:0004674">
    <property type="term" value="F:protein serine/threonine kinase activity"/>
    <property type="evidence" value="ECO:0007669"/>
    <property type="project" value="TreeGrafter"/>
</dbReference>
<dbReference type="PROSITE" id="PS50011">
    <property type="entry name" value="PROTEIN_KINASE_DOM"/>
    <property type="match status" value="1"/>
</dbReference>
<dbReference type="InterPro" id="IPR011009">
    <property type="entry name" value="Kinase-like_dom_sf"/>
</dbReference>
<dbReference type="Proteomes" id="UP000541558">
    <property type="component" value="Unassembled WGS sequence"/>
</dbReference>
<evidence type="ECO:0000256" key="4">
    <source>
        <dbReference type="SAM" id="MobiDB-lite"/>
    </source>
</evidence>
<accession>A0A8H5B6A8</accession>
<feature type="compositionally biased region" description="Low complexity" evidence="4">
    <location>
        <begin position="91"/>
        <end position="113"/>
    </location>
</feature>
<dbReference type="GO" id="GO:0005524">
    <property type="term" value="F:ATP binding"/>
    <property type="evidence" value="ECO:0007669"/>
    <property type="project" value="UniProtKB-UniRule"/>
</dbReference>
<dbReference type="Gene3D" id="1.10.510.10">
    <property type="entry name" value="Transferase(Phosphotransferase) domain 1"/>
    <property type="match status" value="1"/>
</dbReference>
<dbReference type="SMART" id="SM00220">
    <property type="entry name" value="S_TKc"/>
    <property type="match status" value="1"/>
</dbReference>
<evidence type="ECO:0000256" key="2">
    <source>
        <dbReference type="ARBA" id="ARBA00022840"/>
    </source>
</evidence>
<feature type="domain" description="Protein kinase" evidence="5">
    <location>
        <begin position="246"/>
        <end position="597"/>
    </location>
</feature>
<dbReference type="InterPro" id="IPR017441">
    <property type="entry name" value="Protein_kinase_ATP_BS"/>
</dbReference>
<keyword evidence="1 3" id="KW-0547">Nucleotide-binding</keyword>
<dbReference type="GO" id="GO:0005634">
    <property type="term" value="C:nucleus"/>
    <property type="evidence" value="ECO:0007669"/>
    <property type="project" value="TreeGrafter"/>
</dbReference>
<evidence type="ECO:0000313" key="7">
    <source>
        <dbReference type="Proteomes" id="UP000541558"/>
    </source>
</evidence>
<evidence type="ECO:0000256" key="1">
    <source>
        <dbReference type="ARBA" id="ARBA00022741"/>
    </source>
</evidence>
<dbReference type="PROSITE" id="PS00107">
    <property type="entry name" value="PROTEIN_KINASE_ATP"/>
    <property type="match status" value="1"/>
</dbReference>
<evidence type="ECO:0000259" key="5">
    <source>
        <dbReference type="PROSITE" id="PS50011"/>
    </source>
</evidence>
<dbReference type="PANTHER" id="PTHR24346">
    <property type="entry name" value="MAP/MICROTUBULE AFFINITY-REGULATING KINASE"/>
    <property type="match status" value="1"/>
</dbReference>
<feature type="region of interest" description="Disordered" evidence="4">
    <location>
        <begin position="353"/>
        <end position="416"/>
    </location>
</feature>
<reference evidence="6 7" key="1">
    <citation type="journal article" date="2020" name="ISME J.">
        <title>Uncovering the hidden diversity of litter-decomposition mechanisms in mushroom-forming fungi.</title>
        <authorList>
            <person name="Floudas D."/>
            <person name="Bentzer J."/>
            <person name="Ahren D."/>
            <person name="Johansson T."/>
            <person name="Persson P."/>
            <person name="Tunlid A."/>
        </authorList>
    </citation>
    <scope>NUCLEOTIDE SEQUENCE [LARGE SCALE GENOMIC DNA]</scope>
    <source>
        <strain evidence="6 7">CBS 175.51</strain>
    </source>
</reference>
<dbReference type="GO" id="GO:0045719">
    <property type="term" value="P:negative regulation of glycogen biosynthetic process"/>
    <property type="evidence" value="ECO:0007669"/>
    <property type="project" value="TreeGrafter"/>
</dbReference>
<name>A0A8H5B6A8_9AGAR</name>
<keyword evidence="7" id="KW-1185">Reference proteome</keyword>
<dbReference type="InterPro" id="IPR008271">
    <property type="entry name" value="Ser/Thr_kinase_AS"/>
</dbReference>
<sequence length="606" mass="66895">MMVFRVQRHRTPRTARKYPQRSSELLTCSLPPLLFCIQHLHVPLNGRSFQTQSRPVADLPDIYTLLSGSTSATCIKGISLSMPATKMSRCRSSSSCEGSIKPGAAGAQTTPTANDHQSPKEIGPSTSVSSADILSKSASLPAARDLFSNYPPKRALRLSINTRRSSPRDEISYSSIPTPACDFGDNTQRATMEYAATPRSEARDALSPASAKGEFSFLNKYDLSARSYSGNFPEGHQLRAEFVEAYQLEDELGSGGYSFVMTARDRCDGYEVAVKFIIKEKVPDHCWIKDPTYGKLPMEVVLLSYVNHENIVKCLDVYEDPLFFYLVQELHGSPWHREDGVALDWCSSSSASSTSLSTPALSPSTSTTSLNHPEPQTPPQSCYPSLPVTVSDGSNTSEEDILAMPPSKEDLPKLPAHEPCRRPSYDLFECIEQSEQKRLSESQARYVFAQVVDVVHYLNSLGIVHRDIKDENVVIDQNLKIKLIDFGSATICDPAHPAPDYDQFYGTAAYASSEILLKKKYKAAPAEVWTLGVLLSYLLAGVSPFPTVRDAVDGKIFLSESLCLKPCDSAMDLIRRCLDPNPNTRICIDEIKSHPWLSECQVPVQA</sequence>